<evidence type="ECO:0008006" key="5">
    <source>
        <dbReference type="Google" id="ProtNLM"/>
    </source>
</evidence>
<evidence type="ECO:0000313" key="3">
    <source>
        <dbReference type="EMBL" id="HIR09279.1"/>
    </source>
</evidence>
<accession>A0A9D1D7W6</accession>
<feature type="signal peptide" evidence="2">
    <location>
        <begin position="1"/>
        <end position="24"/>
    </location>
</feature>
<feature type="compositionally biased region" description="Acidic residues" evidence="1">
    <location>
        <begin position="51"/>
        <end position="69"/>
    </location>
</feature>
<sequence length="251" mass="28353">MKQHNRWMAWFLSVFMLLSMAACASDKADPTTTPESTQKEETILDEKEAIQLEEEEPEERQEDEESEDAGYELGIIDGLTFTNDFMGISCTLPEDWVYASEAEIAELNGVVLEMFEDNEEVAELMKNSTSIYDAVAYSGDGLCNFNIIAENMGLLYGVLIDEKEYAEITVEQVKSIYETAGYANVQSEITEREIFGEEHVTIYTTSTLPEAQGGMDMYQLQILKKNGNFMGVISIASFVEDRTEEIASWFF</sequence>
<feature type="compositionally biased region" description="Basic and acidic residues" evidence="1">
    <location>
        <begin position="37"/>
        <end position="50"/>
    </location>
</feature>
<dbReference type="AlphaFoldDB" id="A0A9D1D7W6"/>
<dbReference type="PROSITE" id="PS51257">
    <property type="entry name" value="PROKAR_LIPOPROTEIN"/>
    <property type="match status" value="1"/>
</dbReference>
<keyword evidence="2" id="KW-0732">Signal</keyword>
<organism evidence="3 4">
    <name type="scientific">Candidatus Avoscillospira stercoripullorum</name>
    <dbReference type="NCBI Taxonomy" id="2840709"/>
    <lineage>
        <taxon>Bacteria</taxon>
        <taxon>Bacillati</taxon>
        <taxon>Bacillota</taxon>
        <taxon>Clostridia</taxon>
        <taxon>Eubacteriales</taxon>
        <taxon>Oscillospiraceae</taxon>
        <taxon>Oscillospiraceae incertae sedis</taxon>
        <taxon>Candidatus Avoscillospira</taxon>
    </lineage>
</organism>
<protein>
    <recommendedName>
        <fullName evidence="5">Lipoprotein</fullName>
    </recommendedName>
</protein>
<dbReference type="Proteomes" id="UP000824258">
    <property type="component" value="Unassembled WGS sequence"/>
</dbReference>
<name>A0A9D1D7W6_9FIRM</name>
<gene>
    <name evidence="3" type="ORF">IAA70_02625</name>
</gene>
<evidence type="ECO:0000256" key="1">
    <source>
        <dbReference type="SAM" id="MobiDB-lite"/>
    </source>
</evidence>
<comment type="caution">
    <text evidence="3">The sequence shown here is derived from an EMBL/GenBank/DDBJ whole genome shotgun (WGS) entry which is preliminary data.</text>
</comment>
<proteinExistence type="predicted"/>
<feature type="region of interest" description="Disordered" evidence="1">
    <location>
        <begin position="26"/>
        <end position="69"/>
    </location>
</feature>
<evidence type="ECO:0000313" key="4">
    <source>
        <dbReference type="Proteomes" id="UP000824258"/>
    </source>
</evidence>
<reference evidence="3" key="2">
    <citation type="journal article" date="2021" name="PeerJ">
        <title>Extensive microbial diversity within the chicken gut microbiome revealed by metagenomics and culture.</title>
        <authorList>
            <person name="Gilroy R."/>
            <person name="Ravi A."/>
            <person name="Getino M."/>
            <person name="Pursley I."/>
            <person name="Horton D.L."/>
            <person name="Alikhan N.F."/>
            <person name="Baker D."/>
            <person name="Gharbi K."/>
            <person name="Hall N."/>
            <person name="Watson M."/>
            <person name="Adriaenssens E.M."/>
            <person name="Foster-Nyarko E."/>
            <person name="Jarju S."/>
            <person name="Secka A."/>
            <person name="Antonio M."/>
            <person name="Oren A."/>
            <person name="Chaudhuri R.R."/>
            <person name="La Ragione R."/>
            <person name="Hildebrand F."/>
            <person name="Pallen M.J."/>
        </authorList>
    </citation>
    <scope>NUCLEOTIDE SEQUENCE</scope>
    <source>
        <strain evidence="3">ChiHjej9B8-7071</strain>
    </source>
</reference>
<dbReference type="EMBL" id="DVGD01000076">
    <property type="protein sequence ID" value="HIR09279.1"/>
    <property type="molecule type" value="Genomic_DNA"/>
</dbReference>
<feature type="chain" id="PRO_5039226943" description="Lipoprotein" evidence="2">
    <location>
        <begin position="25"/>
        <end position="251"/>
    </location>
</feature>
<evidence type="ECO:0000256" key="2">
    <source>
        <dbReference type="SAM" id="SignalP"/>
    </source>
</evidence>
<reference evidence="3" key="1">
    <citation type="submission" date="2020-10" db="EMBL/GenBank/DDBJ databases">
        <authorList>
            <person name="Gilroy R."/>
        </authorList>
    </citation>
    <scope>NUCLEOTIDE SEQUENCE</scope>
    <source>
        <strain evidence="3">ChiHjej9B8-7071</strain>
    </source>
</reference>